<dbReference type="InterPro" id="IPR051870">
    <property type="entry name" value="Elongin-A_domain"/>
</dbReference>
<dbReference type="Proteomes" id="UP000816034">
    <property type="component" value="Unassembled WGS sequence"/>
</dbReference>
<sequence length="422" mass="46207">MSQAPPRQKTTAPASSQSSGNMTARRKQGANLQFEAMKSTAIPSLFDMCAKLLQSQVDCLPVLENVEDVIVQRILSACDAPKLDEIETKNENAGVNLNTDDLWRILTIRDFGGAFDKGNGTWKELYNKLNQEKMAREKKLREIKESNKVEKKGSRIISGSTAAASVNNKHSKEKHTTQTIDPVVARRASSNTIRNSSSRSRSSSSSSSKSRSASTTTTATTKKSKLWTKSLGETSTARKSKESTTTTAPQKIFTPGKPPSTIVTTDFNADRYKSNYAKSSVGSVHVSPVIMKQPVFRAASNIDFTRQRPSSPPTSDSIATDSPLVSPSYVDSMFCKETSKRMEKLKRQTENDSARRQTHVPTKNHATSTVPSKQQRPPPSSHNSSSLAPPQKKVKPTEQPSHSNFAGSASNSLNFTIPKKKK</sequence>
<feature type="compositionally biased region" description="Low complexity" evidence="1">
    <location>
        <begin position="185"/>
        <end position="221"/>
    </location>
</feature>
<reference evidence="2 3" key="1">
    <citation type="journal article" date="2018" name="BMC Genomics">
        <title>The genome of Naegleria lovaniensis, the basis for a comparative approach to unravel pathogenicity factors of the human pathogenic amoeba N. fowleri.</title>
        <authorList>
            <person name="Liechti N."/>
            <person name="Schurch N."/>
            <person name="Bruggmann R."/>
            <person name="Wittwer M."/>
        </authorList>
    </citation>
    <scope>NUCLEOTIDE SEQUENCE [LARGE SCALE GENOMIC DNA]</scope>
    <source>
        <strain evidence="2 3">ATCC 30569</strain>
    </source>
</reference>
<dbReference type="PANTHER" id="PTHR15141:SF76">
    <property type="entry name" value="TRANSCRIPTION ELONGATION FACTOR B POLYPEPTIDE 3"/>
    <property type="match status" value="1"/>
</dbReference>
<dbReference type="PANTHER" id="PTHR15141">
    <property type="entry name" value="TRANSCRIPTION ELONGATION FACTOR B POLYPEPTIDE 3"/>
    <property type="match status" value="1"/>
</dbReference>
<dbReference type="AlphaFoldDB" id="A0AA88KRT5"/>
<dbReference type="Pfam" id="PF06881">
    <property type="entry name" value="Elongin_A"/>
    <property type="match status" value="1"/>
</dbReference>
<feature type="compositionally biased region" description="Basic and acidic residues" evidence="1">
    <location>
        <begin position="340"/>
        <end position="355"/>
    </location>
</feature>
<accession>A0AA88KRT5</accession>
<name>A0AA88KRT5_NAELO</name>
<organism evidence="2 3">
    <name type="scientific">Naegleria lovaniensis</name>
    <name type="common">Amoeba</name>
    <dbReference type="NCBI Taxonomy" id="51637"/>
    <lineage>
        <taxon>Eukaryota</taxon>
        <taxon>Discoba</taxon>
        <taxon>Heterolobosea</taxon>
        <taxon>Tetramitia</taxon>
        <taxon>Eutetramitia</taxon>
        <taxon>Vahlkampfiidae</taxon>
        <taxon>Naegleria</taxon>
    </lineage>
</organism>
<comment type="caution">
    <text evidence="2">The sequence shown here is derived from an EMBL/GenBank/DDBJ whole genome shotgun (WGS) entry which is preliminary data.</text>
</comment>
<dbReference type="RefSeq" id="XP_044554873.1">
    <property type="nucleotide sequence ID" value="XM_044699756.1"/>
</dbReference>
<evidence type="ECO:0008006" key="4">
    <source>
        <dbReference type="Google" id="ProtNLM"/>
    </source>
</evidence>
<protein>
    <recommendedName>
        <fullName evidence="4">Elongin-A</fullName>
    </recommendedName>
</protein>
<evidence type="ECO:0000313" key="3">
    <source>
        <dbReference type="Proteomes" id="UP000816034"/>
    </source>
</evidence>
<feature type="compositionally biased region" description="Basic and acidic residues" evidence="1">
    <location>
        <begin position="141"/>
        <end position="153"/>
    </location>
</feature>
<feature type="compositionally biased region" description="Polar residues" evidence="1">
    <location>
        <begin position="157"/>
        <end position="168"/>
    </location>
</feature>
<feature type="region of interest" description="Disordered" evidence="1">
    <location>
        <begin position="141"/>
        <end position="262"/>
    </location>
</feature>
<feature type="region of interest" description="Disordered" evidence="1">
    <location>
        <begin position="340"/>
        <end position="422"/>
    </location>
</feature>
<proteinExistence type="predicted"/>
<dbReference type="InterPro" id="IPR010684">
    <property type="entry name" value="RNA_pol_II_trans_fac_SIII_A"/>
</dbReference>
<keyword evidence="3" id="KW-1185">Reference proteome</keyword>
<feature type="compositionally biased region" description="Polar residues" evidence="1">
    <location>
        <begin position="359"/>
        <end position="388"/>
    </location>
</feature>
<feature type="region of interest" description="Disordered" evidence="1">
    <location>
        <begin position="1"/>
        <end position="28"/>
    </location>
</feature>
<evidence type="ECO:0000313" key="2">
    <source>
        <dbReference type="EMBL" id="KAG2392979.1"/>
    </source>
</evidence>
<feature type="compositionally biased region" description="Polar residues" evidence="1">
    <location>
        <begin position="231"/>
        <end position="249"/>
    </location>
</feature>
<feature type="compositionally biased region" description="Polar residues" evidence="1">
    <location>
        <begin position="398"/>
        <end position="415"/>
    </location>
</feature>
<evidence type="ECO:0000256" key="1">
    <source>
        <dbReference type="SAM" id="MobiDB-lite"/>
    </source>
</evidence>
<dbReference type="EMBL" id="PYSW02000003">
    <property type="protein sequence ID" value="KAG2392979.1"/>
    <property type="molecule type" value="Genomic_DNA"/>
</dbReference>
<dbReference type="GO" id="GO:0070449">
    <property type="term" value="C:elongin complex"/>
    <property type="evidence" value="ECO:0007669"/>
    <property type="project" value="InterPro"/>
</dbReference>
<dbReference type="GeneID" id="68102010"/>
<dbReference type="GO" id="GO:0006368">
    <property type="term" value="P:transcription elongation by RNA polymerase II"/>
    <property type="evidence" value="ECO:0007669"/>
    <property type="project" value="InterPro"/>
</dbReference>
<gene>
    <name evidence="2" type="ORF">C9374_009556</name>
</gene>
<dbReference type="Gene3D" id="6.10.250.3180">
    <property type="match status" value="1"/>
</dbReference>
<feature type="region of interest" description="Disordered" evidence="1">
    <location>
        <begin position="302"/>
        <end position="324"/>
    </location>
</feature>
<feature type="compositionally biased region" description="Polar residues" evidence="1">
    <location>
        <begin position="1"/>
        <end position="22"/>
    </location>
</feature>